<reference evidence="2" key="1">
    <citation type="submission" date="2018-05" db="EMBL/GenBank/DDBJ databases">
        <authorList>
            <person name="Lanie J.A."/>
            <person name="Ng W.-L."/>
            <person name="Kazmierczak K.M."/>
            <person name="Andrzejewski T.M."/>
            <person name="Davidsen T.M."/>
            <person name="Wayne K.J."/>
            <person name="Tettelin H."/>
            <person name="Glass J.I."/>
            <person name="Rusch D."/>
            <person name="Podicherti R."/>
            <person name="Tsui H.-C.T."/>
            <person name="Winkler M.E."/>
        </authorList>
    </citation>
    <scope>NUCLEOTIDE SEQUENCE</scope>
</reference>
<accession>A0A382TKU9</accession>
<dbReference type="SUPFAM" id="SSF53335">
    <property type="entry name" value="S-adenosyl-L-methionine-dependent methyltransferases"/>
    <property type="match status" value="1"/>
</dbReference>
<dbReference type="AlphaFoldDB" id="A0A382TKU9"/>
<feature type="non-terminal residue" evidence="2">
    <location>
        <position position="61"/>
    </location>
</feature>
<dbReference type="InterPro" id="IPR029063">
    <property type="entry name" value="SAM-dependent_MTases_sf"/>
</dbReference>
<organism evidence="2">
    <name type="scientific">marine metagenome</name>
    <dbReference type="NCBI Taxonomy" id="408172"/>
    <lineage>
        <taxon>unclassified sequences</taxon>
        <taxon>metagenomes</taxon>
        <taxon>ecological metagenomes</taxon>
    </lineage>
</organism>
<evidence type="ECO:0000259" key="1">
    <source>
        <dbReference type="Pfam" id="PF05175"/>
    </source>
</evidence>
<feature type="domain" description="Methyltransferase small" evidence="1">
    <location>
        <begin position="9"/>
        <end position="60"/>
    </location>
</feature>
<proteinExistence type="predicted"/>
<gene>
    <name evidence="2" type="ORF">METZ01_LOCUS375593</name>
</gene>
<dbReference type="Pfam" id="PF05175">
    <property type="entry name" value="MTS"/>
    <property type="match status" value="1"/>
</dbReference>
<name>A0A382TKU9_9ZZZZ</name>
<dbReference type="GO" id="GO:0008168">
    <property type="term" value="F:methyltransferase activity"/>
    <property type="evidence" value="ECO:0007669"/>
    <property type="project" value="InterPro"/>
</dbReference>
<dbReference type="EMBL" id="UINC01137416">
    <property type="protein sequence ID" value="SVD22739.1"/>
    <property type="molecule type" value="Genomic_DNA"/>
</dbReference>
<dbReference type="InterPro" id="IPR007848">
    <property type="entry name" value="Small_mtfrase_dom"/>
</dbReference>
<evidence type="ECO:0000313" key="2">
    <source>
        <dbReference type="EMBL" id="SVD22739.1"/>
    </source>
</evidence>
<sequence length="61" mass="6688">MVASAIKILKKKSDILDLGCGTGFVGLTICKNSRFDNNYYFSDISSKAIALCKKNAKKNKI</sequence>
<dbReference type="CDD" id="cd02440">
    <property type="entry name" value="AdoMet_MTases"/>
    <property type="match status" value="1"/>
</dbReference>
<protein>
    <recommendedName>
        <fullName evidence="1">Methyltransferase small domain-containing protein</fullName>
    </recommendedName>
</protein>
<dbReference type="Gene3D" id="3.40.50.150">
    <property type="entry name" value="Vaccinia Virus protein VP39"/>
    <property type="match status" value="1"/>
</dbReference>